<keyword evidence="2" id="KW-1185">Reference proteome</keyword>
<organism evidence="1 2">
    <name type="scientific">Sporanaerobium hydrogeniformans</name>
    <dbReference type="NCBI Taxonomy" id="3072179"/>
    <lineage>
        <taxon>Bacteria</taxon>
        <taxon>Bacillati</taxon>
        <taxon>Bacillota</taxon>
        <taxon>Clostridia</taxon>
        <taxon>Lachnospirales</taxon>
        <taxon>Lachnospiraceae</taxon>
        <taxon>Sporanaerobium</taxon>
    </lineage>
</organism>
<gene>
    <name evidence="1" type="ORF">CS063_10935</name>
</gene>
<reference evidence="1" key="1">
    <citation type="submission" date="2017-10" db="EMBL/GenBank/DDBJ databases">
        <title>Genome sequence of cellulolytic Lachnospiraceae bacterium XHS1971 isolated from hotspring sediment.</title>
        <authorList>
            <person name="Vasudevan G."/>
            <person name="Joshi A.J."/>
            <person name="Hivarkar S."/>
            <person name="Lanjekar V.B."/>
            <person name="Dhakephalkar P.K."/>
            <person name="Dagar S."/>
        </authorList>
    </citation>
    <scope>NUCLEOTIDE SEQUENCE</scope>
    <source>
        <strain evidence="1">XHS1971</strain>
    </source>
</reference>
<protein>
    <submittedName>
        <fullName evidence="1">Adenylosuccinate synthase</fullName>
    </submittedName>
</protein>
<comment type="caution">
    <text evidence="1">The sequence shown here is derived from an EMBL/GenBank/DDBJ whole genome shotgun (WGS) entry which is preliminary data.</text>
</comment>
<name>A0AC61DCL4_9FIRM</name>
<proteinExistence type="predicted"/>
<evidence type="ECO:0000313" key="2">
    <source>
        <dbReference type="Proteomes" id="UP000224460"/>
    </source>
</evidence>
<dbReference type="Proteomes" id="UP000224460">
    <property type="component" value="Unassembled WGS sequence"/>
</dbReference>
<sequence length="426" mass="47166">MPTKVIIGAQWGDEGKAKIIDILSEKADVVVRCQGGNNAGHTVAVDGDVYKFQLIPSGILYSGKKCVVGNGVVIDPEGILSEIDGLVAKHIDVSTLRISSRAHLVMPYHKALDKAKETIAAQDGKDIGTTMKGIGPCYMDKAERSGIRVCDLYHEEVFAQKVRENVKVKNAMLKYVYNQEIQFDAEEIITNYKKYAERLKQYVDDTTVTVYEAIKEGKEVLFEGAQGTLLDLDLGTYPYVTSSHPITGGACIGAGIGPTMIDECIGVMKGYITRVGKGPFPTELHDEIGDRIREEGHEFGTVTGRPRRCGWFDAVIGEFAVRTSGLTQIALNKIDVLKDLEKVKICVAYEFNGERIKYFPASLEDLELCKPVYEELEGWGDISHIRTYQELPESVKKYLTRIEELCGCKITMVGVGPNRDQNIIIE</sequence>
<evidence type="ECO:0000313" key="1">
    <source>
        <dbReference type="EMBL" id="PHV70386.1"/>
    </source>
</evidence>
<accession>A0AC61DCL4</accession>
<dbReference type="EMBL" id="PEDL01000011">
    <property type="protein sequence ID" value="PHV70386.1"/>
    <property type="molecule type" value="Genomic_DNA"/>
</dbReference>